<dbReference type="NCBIfam" id="NF033634">
    <property type="entry name" value="SLATT_1"/>
    <property type="match status" value="1"/>
</dbReference>
<sequence length="153" mass="17408">MSDLPSGLTPLELAAYVHAQIDAGHAYARRRKRGFRWRAVVLRVVLVGCSAASTIILGLQNLDPWTGTAFALVAVVTTFSALESFFAWRPLWVAMEEASYRFNRLRDELGFYVATTASDQLDPQRVRETFDAYQRIWEQLGTSWIGLREHSER</sequence>
<organism evidence="2 3">
    <name type="scientific">Nocardia bovistercoris</name>
    <dbReference type="NCBI Taxonomy" id="2785916"/>
    <lineage>
        <taxon>Bacteria</taxon>
        <taxon>Bacillati</taxon>
        <taxon>Actinomycetota</taxon>
        <taxon>Actinomycetes</taxon>
        <taxon>Mycobacteriales</taxon>
        <taxon>Nocardiaceae</taxon>
        <taxon>Nocardia</taxon>
    </lineage>
</organism>
<feature type="transmembrane region" description="Helical" evidence="1">
    <location>
        <begin position="65"/>
        <end position="88"/>
    </location>
</feature>
<keyword evidence="1" id="KW-0472">Membrane</keyword>
<protein>
    <submittedName>
        <fullName evidence="2">SLATT domain-containing protein</fullName>
    </submittedName>
</protein>
<evidence type="ECO:0000256" key="1">
    <source>
        <dbReference type="SAM" id="Phobius"/>
    </source>
</evidence>
<keyword evidence="1" id="KW-0812">Transmembrane</keyword>
<keyword evidence="1" id="KW-1133">Transmembrane helix</keyword>
<dbReference type="EMBL" id="JADMLG010000002">
    <property type="protein sequence ID" value="MBH0776136.1"/>
    <property type="molecule type" value="Genomic_DNA"/>
</dbReference>
<dbReference type="Proteomes" id="UP000655751">
    <property type="component" value="Unassembled WGS sequence"/>
</dbReference>
<feature type="transmembrane region" description="Helical" evidence="1">
    <location>
        <begin position="40"/>
        <end position="59"/>
    </location>
</feature>
<evidence type="ECO:0000313" key="3">
    <source>
        <dbReference type="Proteomes" id="UP000655751"/>
    </source>
</evidence>
<gene>
    <name evidence="2" type="ORF">IT779_07550</name>
</gene>
<dbReference type="RefSeq" id="WP_196148406.1">
    <property type="nucleotide sequence ID" value="NZ_JADMLG010000002.1"/>
</dbReference>
<name>A0A931N2K4_9NOCA</name>
<proteinExistence type="predicted"/>
<dbReference type="AlphaFoldDB" id="A0A931N2K4"/>
<accession>A0A931N2K4</accession>
<reference evidence="2" key="1">
    <citation type="submission" date="2020-11" db="EMBL/GenBank/DDBJ databases">
        <title>Nocardia NEAU-351.nov., a novel actinomycete isolated from the cow dung.</title>
        <authorList>
            <person name="Zhang X."/>
        </authorList>
    </citation>
    <scope>NUCLEOTIDE SEQUENCE</scope>
    <source>
        <strain evidence="2">NEAU-351</strain>
    </source>
</reference>
<keyword evidence="3" id="KW-1185">Reference proteome</keyword>
<comment type="caution">
    <text evidence="2">The sequence shown here is derived from an EMBL/GenBank/DDBJ whole genome shotgun (WGS) entry which is preliminary data.</text>
</comment>
<evidence type="ECO:0000313" key="2">
    <source>
        <dbReference type="EMBL" id="MBH0776136.1"/>
    </source>
</evidence>